<proteinExistence type="predicted"/>
<dbReference type="Proteomes" id="UP001066276">
    <property type="component" value="Chromosome 6"/>
</dbReference>
<evidence type="ECO:0000313" key="1">
    <source>
        <dbReference type="EMBL" id="KAJ1137831.1"/>
    </source>
</evidence>
<organism evidence="1 2">
    <name type="scientific">Pleurodeles waltl</name>
    <name type="common">Iberian ribbed newt</name>
    <dbReference type="NCBI Taxonomy" id="8319"/>
    <lineage>
        <taxon>Eukaryota</taxon>
        <taxon>Metazoa</taxon>
        <taxon>Chordata</taxon>
        <taxon>Craniata</taxon>
        <taxon>Vertebrata</taxon>
        <taxon>Euteleostomi</taxon>
        <taxon>Amphibia</taxon>
        <taxon>Batrachia</taxon>
        <taxon>Caudata</taxon>
        <taxon>Salamandroidea</taxon>
        <taxon>Salamandridae</taxon>
        <taxon>Pleurodelinae</taxon>
        <taxon>Pleurodeles</taxon>
    </lineage>
</organism>
<name>A0AAV7QE61_PLEWA</name>
<reference evidence="1" key="1">
    <citation type="journal article" date="2022" name="bioRxiv">
        <title>Sequencing and chromosome-scale assembly of the giantPleurodeles waltlgenome.</title>
        <authorList>
            <person name="Brown T."/>
            <person name="Elewa A."/>
            <person name="Iarovenko S."/>
            <person name="Subramanian E."/>
            <person name="Araus A.J."/>
            <person name="Petzold A."/>
            <person name="Susuki M."/>
            <person name="Suzuki K.-i.T."/>
            <person name="Hayashi T."/>
            <person name="Toyoda A."/>
            <person name="Oliveira C."/>
            <person name="Osipova E."/>
            <person name="Leigh N.D."/>
            <person name="Simon A."/>
            <person name="Yun M.H."/>
        </authorList>
    </citation>
    <scope>NUCLEOTIDE SEQUENCE</scope>
    <source>
        <strain evidence="1">20211129_DDA</strain>
        <tissue evidence="1">Liver</tissue>
    </source>
</reference>
<sequence length="123" mass="12930">MNGGLDKVPEYVRAWSARHGRQQTAEVFTPLQSPACGGRLDRCDSGEKGESRAPVFAVGGCQTSAVEPSLLRRALGAVATETGSPPAMCPGHSGRGKRSVVLYSLWGGFVRSPRRSPACSAQS</sequence>
<protein>
    <submittedName>
        <fullName evidence="1">Uncharacterized protein</fullName>
    </submittedName>
</protein>
<dbReference type="EMBL" id="JANPWB010000010">
    <property type="protein sequence ID" value="KAJ1137831.1"/>
    <property type="molecule type" value="Genomic_DNA"/>
</dbReference>
<accession>A0AAV7QE61</accession>
<keyword evidence="2" id="KW-1185">Reference proteome</keyword>
<comment type="caution">
    <text evidence="1">The sequence shown here is derived from an EMBL/GenBank/DDBJ whole genome shotgun (WGS) entry which is preliminary data.</text>
</comment>
<gene>
    <name evidence="1" type="ORF">NDU88_004227</name>
</gene>
<dbReference type="AlphaFoldDB" id="A0AAV7QE61"/>
<evidence type="ECO:0000313" key="2">
    <source>
        <dbReference type="Proteomes" id="UP001066276"/>
    </source>
</evidence>